<reference evidence="2 3" key="1">
    <citation type="submission" date="2019-03" db="EMBL/GenBank/DDBJ databases">
        <title>Freshwater and sediment microbial communities from various areas in North America, analyzing microbe dynamics in response to fracking.</title>
        <authorList>
            <person name="Lamendella R."/>
        </authorList>
    </citation>
    <scope>NUCLEOTIDE SEQUENCE [LARGE SCALE GENOMIC DNA]</scope>
    <source>
        <strain evidence="2 3">74A</strain>
    </source>
</reference>
<dbReference type="OrthoDB" id="283083at2"/>
<dbReference type="EMBL" id="SLWF01000027">
    <property type="protein sequence ID" value="TCN81042.1"/>
    <property type="molecule type" value="Genomic_DNA"/>
</dbReference>
<dbReference type="RefSeq" id="WP_133039950.1">
    <property type="nucleotide sequence ID" value="NZ_SLWF01000027.1"/>
</dbReference>
<keyword evidence="3" id="KW-1185">Reference proteome</keyword>
<gene>
    <name evidence="2" type="ORF">EDC91_12711</name>
</gene>
<keyword evidence="1" id="KW-1133">Transmembrane helix</keyword>
<keyword evidence="1" id="KW-0812">Transmembrane</keyword>
<feature type="transmembrane region" description="Helical" evidence="1">
    <location>
        <begin position="30"/>
        <end position="52"/>
    </location>
</feature>
<organism evidence="2 3">
    <name type="scientific">Shewanella fodinae</name>
    <dbReference type="NCBI Taxonomy" id="552357"/>
    <lineage>
        <taxon>Bacteria</taxon>
        <taxon>Pseudomonadati</taxon>
        <taxon>Pseudomonadota</taxon>
        <taxon>Gammaproteobacteria</taxon>
        <taxon>Alteromonadales</taxon>
        <taxon>Shewanellaceae</taxon>
        <taxon>Shewanella</taxon>
    </lineage>
</organism>
<dbReference type="InterPro" id="IPR025489">
    <property type="entry name" value="DUF4381"/>
</dbReference>
<comment type="caution">
    <text evidence="2">The sequence shown here is derived from an EMBL/GenBank/DDBJ whole genome shotgun (WGS) entry which is preliminary data.</text>
</comment>
<dbReference type="Pfam" id="PF14316">
    <property type="entry name" value="DUF4381"/>
    <property type="match status" value="1"/>
</dbReference>
<accession>A0A4V2RRT1</accession>
<evidence type="ECO:0000313" key="2">
    <source>
        <dbReference type="EMBL" id="TCN81042.1"/>
    </source>
</evidence>
<evidence type="ECO:0000256" key="1">
    <source>
        <dbReference type="SAM" id="Phobius"/>
    </source>
</evidence>
<sequence>MMPTSATANPALSAMKDIRLPPEIGFWPPAPAVLALLVLAMLSLIALSVWLYRRHLRLQRQQAPAKAALQLLSQLDTEDPQLMLHLSALLKRCAISYGGREHVASLTGEPWYQYLDQALPSKQQGKFQRLLQQRYQMQPAAEDAEELITLCQQWLLCAPSFYRRVGKGGKSC</sequence>
<dbReference type="AlphaFoldDB" id="A0A4V2RRT1"/>
<proteinExistence type="predicted"/>
<dbReference type="Proteomes" id="UP000294832">
    <property type="component" value="Unassembled WGS sequence"/>
</dbReference>
<evidence type="ECO:0000313" key="3">
    <source>
        <dbReference type="Proteomes" id="UP000294832"/>
    </source>
</evidence>
<keyword evidence="1" id="KW-0472">Membrane</keyword>
<protein>
    <submittedName>
        <fullName evidence="2">Uncharacterized protein DUF4381</fullName>
    </submittedName>
</protein>
<name>A0A4V2RRT1_9GAMM</name>